<gene>
    <name evidence="4" type="ORF">CWS31_006905</name>
</gene>
<organism evidence="4 5">
    <name type="scientific">Colwellia echini</name>
    <dbReference type="NCBI Taxonomy" id="1982103"/>
    <lineage>
        <taxon>Bacteria</taxon>
        <taxon>Pseudomonadati</taxon>
        <taxon>Pseudomonadota</taxon>
        <taxon>Gammaproteobacteria</taxon>
        <taxon>Alteromonadales</taxon>
        <taxon>Colwelliaceae</taxon>
        <taxon>Colwellia</taxon>
    </lineage>
</organism>
<evidence type="ECO:0000313" key="5">
    <source>
        <dbReference type="Proteomes" id="UP000815846"/>
    </source>
</evidence>
<keyword evidence="5" id="KW-1185">Reference proteome</keyword>
<evidence type="ECO:0000313" key="4">
    <source>
        <dbReference type="EMBL" id="TYK65998.1"/>
    </source>
</evidence>
<dbReference type="PANTHER" id="PTHR43318:SF1">
    <property type="entry name" value="POLYSACCHARIDE BIOSYNTHESIS PROTEIN EPSC-RELATED"/>
    <property type="match status" value="1"/>
</dbReference>
<accession>A0ABY3MXR2</accession>
<sequence length="647" mass="71249">MVSLLKSVLNLPRVYKRIITVLIDSVFLVCAFGLSLMLRLDNVALALTENYWLVFACALPLIILSFIKLGLYRAVLRYVNMQAVWAIGLGSIISAMLLIGVSFLLHIGIPRTVPFIFMALCLLLIGGSRVAVRAIIGHKRWHKKTAVLIFGAGSSGRQLTTALSQGAEYHAAAFVDDDVALQGHIIHGIQVYAPSEIESLVIRKRIKKILLAMPSASRDRRKQVLNKIEPLGLQVLTIPGMADIVDGKAKLEEFKDVGVEDLLGRDPVAPRAELMNADIAGKVVMITGAGGSIGSELCRQILRLKPSKIVLFEQSEFALYTIDKELNEYKVTHNLNVEIYPLMGSVQRVNRIETVMKSFAVQTVYHAAAYKHVPLVEHNVVEGVRNNVFGTYYAARAAIHAKVETFVLISTDKAVRPTNIMGTTKRMAELVLQALAKTQQSTRFCMVRFGNVLGSSGSVVPLFRKQIKDGGPVTLTHPDITRYFMTIPEASQLVIQAGAMGKGGDVFVLDMGDAVKIYDLATKIIRLSGFSVKDVKNPNGDIEIKCTGLRPGEKLYEELLIGDNVEGTSHERIMTAHEVMLDWQILSPLLDQLDVACHAFDHQLIRELLLKAPTGFNPTDGICDLVWQQSSDSHSKSADIINLKKSH</sequence>
<evidence type="ECO:0000256" key="2">
    <source>
        <dbReference type="SAM" id="Phobius"/>
    </source>
</evidence>
<dbReference type="Pfam" id="PF02719">
    <property type="entry name" value="Polysacc_synt_2"/>
    <property type="match status" value="1"/>
</dbReference>
<dbReference type="Gene3D" id="3.40.50.720">
    <property type="entry name" value="NAD(P)-binding Rossmann-like Domain"/>
    <property type="match status" value="2"/>
</dbReference>
<keyword evidence="2" id="KW-1133">Transmembrane helix</keyword>
<dbReference type="PANTHER" id="PTHR43318">
    <property type="entry name" value="UDP-N-ACETYLGLUCOSAMINE 4,6-DEHYDRATASE"/>
    <property type="match status" value="1"/>
</dbReference>
<reference evidence="4 5" key="1">
    <citation type="submission" date="2019-08" db="EMBL/GenBank/DDBJ databases">
        <title>Microbe sample from Colwellia echini.</title>
        <authorList>
            <person name="Christiansen L."/>
            <person name="Pathiraja D."/>
            <person name="Schultz-Johansen M."/>
            <person name="Choi I.-G."/>
            <person name="Stougaard P."/>
        </authorList>
    </citation>
    <scope>NUCLEOTIDE SEQUENCE [LARGE SCALE GENOMIC DNA]</scope>
    <source>
        <strain evidence="4 5">A3</strain>
    </source>
</reference>
<evidence type="ECO:0000259" key="3">
    <source>
        <dbReference type="Pfam" id="PF02719"/>
    </source>
</evidence>
<dbReference type="EMBL" id="PJAI02000006">
    <property type="protein sequence ID" value="TYK65998.1"/>
    <property type="molecule type" value="Genomic_DNA"/>
</dbReference>
<dbReference type="InterPro" id="IPR029063">
    <property type="entry name" value="SAM-dependent_MTases_sf"/>
</dbReference>
<dbReference type="RefSeq" id="WP_101345417.1">
    <property type="nucleotide sequence ID" value="NZ_PJAI02000006.1"/>
</dbReference>
<feature type="domain" description="Polysaccharide biosynthesis protein CapD-like" evidence="3">
    <location>
        <begin position="284"/>
        <end position="577"/>
    </location>
</feature>
<feature type="transmembrane region" description="Helical" evidence="2">
    <location>
        <begin position="83"/>
        <end position="109"/>
    </location>
</feature>
<comment type="similarity">
    <text evidence="1">Belongs to the polysaccharide synthase family.</text>
</comment>
<feature type="transmembrane region" description="Helical" evidence="2">
    <location>
        <begin position="52"/>
        <end position="71"/>
    </location>
</feature>
<dbReference type="CDD" id="cd05237">
    <property type="entry name" value="UDP_invert_4-6DH_SDR_e"/>
    <property type="match status" value="1"/>
</dbReference>
<dbReference type="InterPro" id="IPR051203">
    <property type="entry name" value="Polysaccharide_Synthase-Rel"/>
</dbReference>
<proteinExistence type="inferred from homology"/>
<dbReference type="Pfam" id="PF13727">
    <property type="entry name" value="CoA_binding_3"/>
    <property type="match status" value="1"/>
</dbReference>
<dbReference type="SUPFAM" id="SSF53335">
    <property type="entry name" value="S-adenosyl-L-methionine-dependent methyltransferases"/>
    <property type="match status" value="1"/>
</dbReference>
<dbReference type="InterPro" id="IPR003869">
    <property type="entry name" value="Polysac_CapD-like"/>
</dbReference>
<dbReference type="Proteomes" id="UP000815846">
    <property type="component" value="Unassembled WGS sequence"/>
</dbReference>
<dbReference type="SUPFAM" id="SSF51735">
    <property type="entry name" value="NAD(P)-binding Rossmann-fold domains"/>
    <property type="match status" value="1"/>
</dbReference>
<keyword evidence="2" id="KW-0472">Membrane</keyword>
<evidence type="ECO:0000256" key="1">
    <source>
        <dbReference type="ARBA" id="ARBA00007430"/>
    </source>
</evidence>
<comment type="caution">
    <text evidence="4">The sequence shown here is derived from an EMBL/GenBank/DDBJ whole genome shotgun (WGS) entry which is preliminary data.</text>
</comment>
<protein>
    <submittedName>
        <fullName evidence="4">Polysaccharide biosynthesis protein</fullName>
    </submittedName>
</protein>
<feature type="transmembrane region" description="Helical" evidence="2">
    <location>
        <begin position="115"/>
        <end position="136"/>
    </location>
</feature>
<dbReference type="InterPro" id="IPR036291">
    <property type="entry name" value="NAD(P)-bd_dom_sf"/>
</dbReference>
<name>A0ABY3MXR2_9GAMM</name>
<keyword evidence="2" id="KW-0812">Transmembrane</keyword>
<feature type="transmembrane region" description="Helical" evidence="2">
    <location>
        <begin position="21"/>
        <end position="40"/>
    </location>
</feature>